<dbReference type="PANTHER" id="PTHR34610">
    <property type="entry name" value="SSL7007 PROTEIN"/>
    <property type="match status" value="1"/>
</dbReference>
<protein>
    <submittedName>
        <fullName evidence="2">Toxin-antitoxin system toxin component, PIN family</fullName>
    </submittedName>
</protein>
<evidence type="ECO:0000313" key="3">
    <source>
        <dbReference type="Proteomes" id="UP000183940"/>
    </source>
</evidence>
<organism evidence="2 3">
    <name type="scientific">Roseofilum reptotaenium AO1-A</name>
    <dbReference type="NCBI Taxonomy" id="1925591"/>
    <lineage>
        <taxon>Bacteria</taxon>
        <taxon>Bacillati</taxon>
        <taxon>Cyanobacteriota</taxon>
        <taxon>Cyanophyceae</taxon>
        <taxon>Desertifilales</taxon>
        <taxon>Desertifilaceae</taxon>
        <taxon>Roseofilum</taxon>
    </lineage>
</organism>
<name>A0A1L9QN47_9CYAN</name>
<dbReference type="Pfam" id="PF13470">
    <property type="entry name" value="PIN_3"/>
    <property type="match status" value="1"/>
</dbReference>
<feature type="domain" description="PIN" evidence="1">
    <location>
        <begin position="4"/>
        <end position="115"/>
    </location>
</feature>
<accession>A0A1L9QN47</accession>
<dbReference type="STRING" id="1925591.BI308_18155"/>
<evidence type="ECO:0000259" key="1">
    <source>
        <dbReference type="Pfam" id="PF13470"/>
    </source>
</evidence>
<dbReference type="InterPro" id="IPR002850">
    <property type="entry name" value="PIN_toxin-like"/>
</dbReference>
<dbReference type="InterPro" id="IPR029060">
    <property type="entry name" value="PIN-like_dom_sf"/>
</dbReference>
<proteinExistence type="predicted"/>
<comment type="caution">
    <text evidence="2">The sequence shown here is derived from an EMBL/GenBank/DDBJ whole genome shotgun (WGS) entry which is preliminary data.</text>
</comment>
<dbReference type="EMBL" id="MLAW01000037">
    <property type="protein sequence ID" value="OJJ24100.1"/>
    <property type="molecule type" value="Genomic_DNA"/>
</dbReference>
<keyword evidence="3" id="KW-1185">Reference proteome</keyword>
<dbReference type="Proteomes" id="UP000183940">
    <property type="component" value="Unassembled WGS sequence"/>
</dbReference>
<evidence type="ECO:0000313" key="2">
    <source>
        <dbReference type="EMBL" id="OJJ24100.1"/>
    </source>
</evidence>
<dbReference type="PANTHER" id="PTHR34610:SF4">
    <property type="entry name" value="SLL8027 PROTEIN"/>
    <property type="match status" value="1"/>
</dbReference>
<dbReference type="SUPFAM" id="SSF88723">
    <property type="entry name" value="PIN domain-like"/>
    <property type="match status" value="1"/>
</dbReference>
<gene>
    <name evidence="2" type="ORF">BI308_18155</name>
</gene>
<sequence>MTIRVVLDTNIVLSALIFRQGRLSWLREAWSQKQIIPLVSGDTEEEIRRVLSYPKFKLSSLEQSVLLDEYLAYCERCPIPEPPPSVPECRDPKDTPFLCLAIAGQADYLVTGDRDLLVVGELFSVPIITGERLYQRMFLEQDE</sequence>
<dbReference type="AlphaFoldDB" id="A0A1L9QN47"/>
<dbReference type="InterPro" id="IPR002716">
    <property type="entry name" value="PIN_dom"/>
</dbReference>
<reference evidence="2" key="1">
    <citation type="submission" date="2016-10" db="EMBL/GenBank/DDBJ databases">
        <title>CRISPR-Cas defence system in Roseofilum reptotaenium: evidence of a bacteriophage-cyanobacterium arms race in the coral black band disease.</title>
        <authorList>
            <person name="Buerger P."/>
            <person name="Wood-Charlson E.M."/>
            <person name="Weynberg K.D."/>
            <person name="Willis B."/>
            <person name="Van Oppen M.J."/>
        </authorList>
    </citation>
    <scope>NUCLEOTIDE SEQUENCE [LARGE SCALE GENOMIC DNA]</scope>
    <source>
        <strain evidence="2">AO1-A</strain>
    </source>
</reference>
<dbReference type="NCBIfam" id="TIGR00305">
    <property type="entry name" value="putative toxin-antitoxin system toxin component, PIN family"/>
    <property type="match status" value="1"/>
</dbReference>